<sequence>MTDKKKTQKNNGSEKKGVVGKMNTDSSATNKIKTSEQHQDSDKGIVGKMNNDTGK</sequence>
<accession>A0ABP7XG29</accession>
<reference evidence="3" key="1">
    <citation type="journal article" date="2019" name="Int. J. Syst. Evol. Microbiol.">
        <title>The Global Catalogue of Microorganisms (GCM) 10K type strain sequencing project: providing services to taxonomists for standard genome sequencing and annotation.</title>
        <authorList>
            <consortium name="The Broad Institute Genomics Platform"/>
            <consortium name="The Broad Institute Genome Sequencing Center for Infectious Disease"/>
            <person name="Wu L."/>
            <person name="Ma J."/>
        </authorList>
    </citation>
    <scope>NUCLEOTIDE SEQUENCE [LARGE SCALE GENOMIC DNA]</scope>
    <source>
        <strain evidence="3">JCM 17106</strain>
    </source>
</reference>
<gene>
    <name evidence="2" type="ORF">GCM10022393_15360</name>
</gene>
<evidence type="ECO:0000256" key="1">
    <source>
        <dbReference type="SAM" id="MobiDB-lite"/>
    </source>
</evidence>
<dbReference type="Proteomes" id="UP001500459">
    <property type="component" value="Unassembled WGS sequence"/>
</dbReference>
<feature type="region of interest" description="Disordered" evidence="1">
    <location>
        <begin position="1"/>
        <end position="55"/>
    </location>
</feature>
<protein>
    <submittedName>
        <fullName evidence="2">Uncharacterized protein</fullName>
    </submittedName>
</protein>
<feature type="compositionally biased region" description="Basic and acidic residues" evidence="1">
    <location>
        <begin position="33"/>
        <end position="45"/>
    </location>
</feature>
<feature type="compositionally biased region" description="Polar residues" evidence="1">
    <location>
        <begin position="23"/>
        <end position="32"/>
    </location>
</feature>
<name>A0ABP7XG29_9FLAO</name>
<comment type="caution">
    <text evidence="2">The sequence shown here is derived from an EMBL/GenBank/DDBJ whole genome shotgun (WGS) entry which is preliminary data.</text>
</comment>
<dbReference type="RefSeq" id="WP_344926171.1">
    <property type="nucleotide sequence ID" value="NZ_BAABCW010000004.1"/>
</dbReference>
<dbReference type="EMBL" id="BAABCW010000004">
    <property type="protein sequence ID" value="GAA4115265.1"/>
    <property type="molecule type" value="Genomic_DNA"/>
</dbReference>
<organism evidence="2 3">
    <name type="scientific">Aquimarina addita</name>
    <dbReference type="NCBI Taxonomy" id="870485"/>
    <lineage>
        <taxon>Bacteria</taxon>
        <taxon>Pseudomonadati</taxon>
        <taxon>Bacteroidota</taxon>
        <taxon>Flavobacteriia</taxon>
        <taxon>Flavobacteriales</taxon>
        <taxon>Flavobacteriaceae</taxon>
        <taxon>Aquimarina</taxon>
    </lineage>
</organism>
<proteinExistence type="predicted"/>
<evidence type="ECO:0000313" key="2">
    <source>
        <dbReference type="EMBL" id="GAA4115265.1"/>
    </source>
</evidence>
<keyword evidence="3" id="KW-1185">Reference proteome</keyword>
<evidence type="ECO:0000313" key="3">
    <source>
        <dbReference type="Proteomes" id="UP001500459"/>
    </source>
</evidence>